<evidence type="ECO:0000256" key="6">
    <source>
        <dbReference type="ARBA" id="ARBA00023065"/>
    </source>
</evidence>
<protein>
    <submittedName>
        <fullName evidence="10">Cation:proton antiporter</fullName>
    </submittedName>
</protein>
<keyword evidence="5 8" id="KW-1133">Transmembrane helix</keyword>
<dbReference type="Gene3D" id="1.20.1530.20">
    <property type="match status" value="1"/>
</dbReference>
<sequence>MTLLSIHNLSLPIEDPVLKFLLVLIIILAAPLLLNKIKVPHLLGLIIAGAVIGPNGFNVLARDSSIVVTGTTGLLYIMFLAGLEIDMGDFKKNKWKSLTFGIYTFTVPFVLGYFGAYYILHFSVLTSVLFASLFSSHTLIAYPLISKLGIAKNPAVNITVGGTMITDILALLVLAVIVGMSQGDVGTEFWVKLSVSFVVFGLIVLLIFPMIGRWFFKKVDDKISQYIFVLVMIYLAALLAELAGVEAIIGAFFAGLALNRLIPHTSSLMNRVEFVGNAIFIPFFLISVGMLIDFKVFFKSWETLEVAGIMLLASIGGKYLSAVATQKTFRLTKEEGKLIFGLSSASAAATLASVMVGYNIILSETETGEPIRLLNEHVLNGSILLILISCTISSFVSMASAQKIAEQDNEDTVSGNTHEEENILLALNYEATVERMVNLGILIKAHSNTENIFALNVINEDKNESSVKNAEKLLHSATDTAAAADVKIQPLKRYDNDVINGVNNVIKEQNITDIIIGLEDEKGFSPSFVYNLYNGYLQNDHVNVLVYHAAQPLSTIKKYAVMIPENAHKEAGFFHALLRVWNIARNSGATIVFYASEIILDILQKIIKKANIEAEFIIMNSWKDGEKTAAELKEDEALIVFMAKRGMKSYIPQMRLIPELLNRNLRNNNYLLIFPFSEFDENDVEKRSVGNHDDFMEIGNVIKKIFK</sequence>
<evidence type="ECO:0000256" key="4">
    <source>
        <dbReference type="ARBA" id="ARBA00022692"/>
    </source>
</evidence>
<feature type="transmembrane region" description="Helical" evidence="8">
    <location>
        <begin position="17"/>
        <end position="35"/>
    </location>
</feature>
<evidence type="ECO:0000256" key="7">
    <source>
        <dbReference type="ARBA" id="ARBA00023136"/>
    </source>
</evidence>
<feature type="transmembrane region" description="Helical" evidence="8">
    <location>
        <begin position="274"/>
        <end position="294"/>
    </location>
</feature>
<dbReference type="GO" id="GO:0015297">
    <property type="term" value="F:antiporter activity"/>
    <property type="evidence" value="ECO:0007669"/>
    <property type="project" value="UniProtKB-KW"/>
</dbReference>
<feature type="transmembrane region" description="Helical" evidence="8">
    <location>
        <begin position="381"/>
        <end position="401"/>
    </location>
</feature>
<evidence type="ECO:0000256" key="2">
    <source>
        <dbReference type="ARBA" id="ARBA00022448"/>
    </source>
</evidence>
<feature type="transmembrane region" description="Helical" evidence="8">
    <location>
        <begin position="338"/>
        <end position="361"/>
    </location>
</feature>
<keyword evidence="4 8" id="KW-0812">Transmembrane</keyword>
<feature type="transmembrane region" description="Helical" evidence="8">
    <location>
        <begin position="42"/>
        <end position="60"/>
    </location>
</feature>
<dbReference type="Pfam" id="PF00999">
    <property type="entry name" value="Na_H_Exchanger"/>
    <property type="match status" value="1"/>
</dbReference>
<keyword evidence="11" id="KW-1185">Reference proteome</keyword>
<feature type="transmembrane region" description="Helical" evidence="8">
    <location>
        <begin position="306"/>
        <end position="326"/>
    </location>
</feature>
<comment type="subcellular location">
    <subcellularLocation>
        <location evidence="1">Membrane</location>
        <topology evidence="1">Multi-pass membrane protein</topology>
    </subcellularLocation>
</comment>
<feature type="transmembrane region" description="Helical" evidence="8">
    <location>
        <begin position="157"/>
        <end position="177"/>
    </location>
</feature>
<evidence type="ECO:0000259" key="9">
    <source>
        <dbReference type="Pfam" id="PF00999"/>
    </source>
</evidence>
<keyword evidence="3" id="KW-0050">Antiport</keyword>
<organism evidence="10 11">
    <name type="scientific">Candidatus Chryseobacterium massiliense</name>
    <dbReference type="NCBI Taxonomy" id="204089"/>
    <lineage>
        <taxon>Bacteria</taxon>
        <taxon>Pseudomonadati</taxon>
        <taxon>Bacteroidota</taxon>
        <taxon>Flavobacteriia</taxon>
        <taxon>Flavobacteriales</taxon>
        <taxon>Weeksellaceae</taxon>
        <taxon>Chryseobacterium group</taxon>
        <taxon>Chryseobacterium</taxon>
    </lineage>
</organism>
<gene>
    <name evidence="10" type="ORF">DRF68_02600</name>
</gene>
<feature type="transmembrane region" description="Helical" evidence="8">
    <location>
        <begin position="245"/>
        <end position="262"/>
    </location>
</feature>
<evidence type="ECO:0000313" key="11">
    <source>
        <dbReference type="Proteomes" id="UP000256924"/>
    </source>
</evidence>
<keyword evidence="6" id="KW-0406">Ion transport</keyword>
<evidence type="ECO:0000256" key="8">
    <source>
        <dbReference type="SAM" id="Phobius"/>
    </source>
</evidence>
<dbReference type="EMBL" id="QNVU01000003">
    <property type="protein sequence ID" value="REC52633.1"/>
    <property type="molecule type" value="Genomic_DNA"/>
</dbReference>
<dbReference type="PANTHER" id="PTHR43562:SF4">
    <property type="entry name" value="NA(+)_H(+) ANTIPORTER NHAS5"/>
    <property type="match status" value="1"/>
</dbReference>
<dbReference type="AlphaFoldDB" id="A0A3D9BGG5"/>
<dbReference type="PANTHER" id="PTHR43562">
    <property type="entry name" value="NAPA-TYPE SODIUM/HYDROGEN ANTIPORTER"/>
    <property type="match status" value="1"/>
</dbReference>
<dbReference type="InterPro" id="IPR038770">
    <property type="entry name" value="Na+/solute_symporter_sf"/>
</dbReference>
<feature type="domain" description="Cation/H+ exchanger transmembrane" evidence="9">
    <location>
        <begin position="25"/>
        <end position="392"/>
    </location>
</feature>
<dbReference type="InterPro" id="IPR006153">
    <property type="entry name" value="Cation/H_exchanger_TM"/>
</dbReference>
<feature type="transmembrane region" description="Helical" evidence="8">
    <location>
        <begin position="189"/>
        <end position="211"/>
    </location>
</feature>
<dbReference type="GO" id="GO:0016020">
    <property type="term" value="C:membrane"/>
    <property type="evidence" value="ECO:0007669"/>
    <property type="project" value="UniProtKB-SubCell"/>
</dbReference>
<reference evidence="10 11" key="1">
    <citation type="journal article" date="2004" name="Emerg. Infect. Dis.">
        <title>Amoebae-resisting bacteria isolated from human nasal swabs by amoebal coculture.</title>
        <authorList>
            <person name="Greub G."/>
            <person name="La Scola B."/>
            <person name="Raoult D."/>
        </authorList>
    </citation>
    <scope>NUCLEOTIDE SEQUENCE [LARGE SCALE GENOMIC DNA]</scope>
    <source>
        <strain evidence="10 11">CCUG 51329</strain>
    </source>
</reference>
<proteinExistence type="predicted"/>
<feature type="transmembrane region" description="Helical" evidence="8">
    <location>
        <begin position="223"/>
        <end position="239"/>
    </location>
</feature>
<comment type="caution">
    <text evidence="10">The sequence shown here is derived from an EMBL/GenBank/DDBJ whole genome shotgun (WGS) entry which is preliminary data.</text>
</comment>
<dbReference type="Proteomes" id="UP000256924">
    <property type="component" value="Unassembled WGS sequence"/>
</dbReference>
<dbReference type="SUPFAM" id="SSF52402">
    <property type="entry name" value="Adenine nucleotide alpha hydrolases-like"/>
    <property type="match status" value="1"/>
</dbReference>
<evidence type="ECO:0000256" key="1">
    <source>
        <dbReference type="ARBA" id="ARBA00004141"/>
    </source>
</evidence>
<feature type="transmembrane region" description="Helical" evidence="8">
    <location>
        <begin position="66"/>
        <end position="85"/>
    </location>
</feature>
<name>A0A3D9BGG5_9FLAO</name>
<dbReference type="RefSeq" id="WP_116096509.1">
    <property type="nucleotide sequence ID" value="NZ_QNVU01000003.1"/>
</dbReference>
<evidence type="ECO:0000313" key="10">
    <source>
        <dbReference type="EMBL" id="REC52633.1"/>
    </source>
</evidence>
<feature type="transmembrane region" description="Helical" evidence="8">
    <location>
        <begin position="125"/>
        <end position="145"/>
    </location>
</feature>
<keyword evidence="7 8" id="KW-0472">Membrane</keyword>
<keyword evidence="2" id="KW-0813">Transport</keyword>
<accession>A0A3D9BGG5</accession>
<evidence type="ECO:0000256" key="5">
    <source>
        <dbReference type="ARBA" id="ARBA00022989"/>
    </source>
</evidence>
<dbReference type="GO" id="GO:1902600">
    <property type="term" value="P:proton transmembrane transport"/>
    <property type="evidence" value="ECO:0007669"/>
    <property type="project" value="InterPro"/>
</dbReference>
<feature type="transmembrane region" description="Helical" evidence="8">
    <location>
        <begin position="97"/>
        <end position="119"/>
    </location>
</feature>
<evidence type="ECO:0000256" key="3">
    <source>
        <dbReference type="ARBA" id="ARBA00022449"/>
    </source>
</evidence>